<feature type="domain" description="Sodium/calcium exchanger membrane region" evidence="9">
    <location>
        <begin position="198"/>
        <end position="317"/>
    </location>
</feature>
<keyword evidence="4 8" id="KW-1133">Transmembrane helix</keyword>
<evidence type="ECO:0000313" key="11">
    <source>
        <dbReference type="Proteomes" id="UP000036947"/>
    </source>
</evidence>
<dbReference type="Proteomes" id="UP000036947">
    <property type="component" value="Unassembled WGS sequence"/>
</dbReference>
<accession>A0A0L0ND72</accession>
<dbReference type="AlphaFoldDB" id="A0A0L0ND72"/>
<comment type="subcellular location">
    <subcellularLocation>
        <location evidence="1">Endomembrane system</location>
        <topology evidence="1">Multi-pass membrane protein</topology>
    </subcellularLocation>
</comment>
<dbReference type="EMBL" id="LFRF01000007">
    <property type="protein sequence ID" value="KND91949.1"/>
    <property type="molecule type" value="Genomic_DNA"/>
</dbReference>
<comment type="caution">
    <text evidence="10">The sequence shown here is derived from an EMBL/GenBank/DDBJ whole genome shotgun (WGS) entry which is preliminary data.</text>
</comment>
<evidence type="ECO:0000313" key="10">
    <source>
        <dbReference type="EMBL" id="KND91949.1"/>
    </source>
</evidence>
<feature type="transmembrane region" description="Helical" evidence="8">
    <location>
        <begin position="198"/>
        <end position="215"/>
    </location>
</feature>
<feature type="region of interest" description="Disordered" evidence="7">
    <location>
        <begin position="65"/>
        <end position="102"/>
    </location>
</feature>
<gene>
    <name evidence="10" type="ORF">TOPH_03390</name>
</gene>
<name>A0A0L0ND72_TOLOC</name>
<sequence>AVHAIPAVLHQIHLLPRHCPLCLVRRNLPSNVHSLSSISLHVLYRIYMEAAPSTSVRCDAQSDGFTSVAGGDDDDEDCPDGEGASMLPGPSEDVSASAGAQPSPKSRVRALLTVPFRGRIARILRLWPSMVEKLSWSRVPKFDALHQFDGPGIADQEIGPRGSIVGPLRDILFSSWLNILLVFVPIGLGSYVARGSPVLIFASNAVAIIPLSALLTDATERIAAHAGDTVGALLNISLGNIVELILLPPCSSASPPLTYTSVALANNHVRIVQASILGSILVNLLLILGSALLIGSVVNGEPTYNTAEGQLLACLLFVEYSRVRPVRYLRLR</sequence>
<dbReference type="GO" id="GO:0006874">
    <property type="term" value="P:intracellular calcium ion homeostasis"/>
    <property type="evidence" value="ECO:0007669"/>
    <property type="project" value="TreeGrafter"/>
</dbReference>
<evidence type="ECO:0000256" key="5">
    <source>
        <dbReference type="ARBA" id="ARBA00023065"/>
    </source>
</evidence>
<dbReference type="GO" id="GO:0012505">
    <property type="term" value="C:endomembrane system"/>
    <property type="evidence" value="ECO:0007669"/>
    <property type="project" value="UniProtKB-SubCell"/>
</dbReference>
<evidence type="ECO:0000256" key="8">
    <source>
        <dbReference type="SAM" id="Phobius"/>
    </source>
</evidence>
<feature type="transmembrane region" description="Helical" evidence="8">
    <location>
        <begin position="276"/>
        <end position="298"/>
    </location>
</feature>
<keyword evidence="5" id="KW-0406">Ion transport</keyword>
<evidence type="ECO:0000256" key="6">
    <source>
        <dbReference type="ARBA" id="ARBA00023136"/>
    </source>
</evidence>
<proteinExistence type="predicted"/>
<dbReference type="OrthoDB" id="1699231at2759"/>
<dbReference type="PANTHER" id="PTHR31503:SF18">
    <property type="entry name" value="CA(2+)_H(+) EXCHANGER, PUTATIVE (EUROFUNG)-RELATED"/>
    <property type="match status" value="1"/>
</dbReference>
<evidence type="ECO:0000256" key="7">
    <source>
        <dbReference type="SAM" id="MobiDB-lite"/>
    </source>
</evidence>
<protein>
    <submittedName>
        <fullName evidence="10">Vacuolar calcium ion transporter</fullName>
    </submittedName>
</protein>
<keyword evidence="2" id="KW-0813">Transport</keyword>
<keyword evidence="6 8" id="KW-0472">Membrane</keyword>
<evidence type="ECO:0000256" key="3">
    <source>
        <dbReference type="ARBA" id="ARBA00022692"/>
    </source>
</evidence>
<feature type="compositionally biased region" description="Acidic residues" evidence="7">
    <location>
        <begin position="71"/>
        <end position="80"/>
    </location>
</feature>
<evidence type="ECO:0000256" key="1">
    <source>
        <dbReference type="ARBA" id="ARBA00004127"/>
    </source>
</evidence>
<feature type="non-terminal residue" evidence="10">
    <location>
        <position position="1"/>
    </location>
</feature>
<dbReference type="PANTHER" id="PTHR31503">
    <property type="entry name" value="VACUOLAR CALCIUM ION TRANSPORTER"/>
    <property type="match status" value="1"/>
</dbReference>
<evidence type="ECO:0000256" key="2">
    <source>
        <dbReference type="ARBA" id="ARBA00022448"/>
    </source>
</evidence>
<dbReference type="GO" id="GO:0015369">
    <property type="term" value="F:calcium:proton antiporter activity"/>
    <property type="evidence" value="ECO:0007669"/>
    <property type="project" value="TreeGrafter"/>
</dbReference>
<dbReference type="GO" id="GO:0000329">
    <property type="term" value="C:fungal-type vacuole membrane"/>
    <property type="evidence" value="ECO:0007669"/>
    <property type="project" value="TreeGrafter"/>
</dbReference>
<feature type="transmembrane region" description="Helical" evidence="8">
    <location>
        <begin position="171"/>
        <end position="192"/>
    </location>
</feature>
<organism evidence="10 11">
    <name type="scientific">Tolypocladium ophioglossoides (strain CBS 100239)</name>
    <name type="common">Snaketongue truffleclub</name>
    <name type="synonym">Elaphocordyceps ophioglossoides</name>
    <dbReference type="NCBI Taxonomy" id="1163406"/>
    <lineage>
        <taxon>Eukaryota</taxon>
        <taxon>Fungi</taxon>
        <taxon>Dikarya</taxon>
        <taxon>Ascomycota</taxon>
        <taxon>Pezizomycotina</taxon>
        <taxon>Sordariomycetes</taxon>
        <taxon>Hypocreomycetidae</taxon>
        <taxon>Hypocreales</taxon>
        <taxon>Ophiocordycipitaceae</taxon>
        <taxon>Tolypocladium</taxon>
    </lineage>
</organism>
<dbReference type="InterPro" id="IPR004837">
    <property type="entry name" value="NaCa_Exmemb"/>
</dbReference>
<dbReference type="Pfam" id="PF01699">
    <property type="entry name" value="Na_Ca_ex"/>
    <property type="match status" value="1"/>
</dbReference>
<dbReference type="InterPro" id="IPR004713">
    <property type="entry name" value="CaH_exchang"/>
</dbReference>
<reference evidence="10 11" key="1">
    <citation type="journal article" date="2015" name="BMC Genomics">
        <title>The genome of the truffle-parasite Tolypocladium ophioglossoides and the evolution of antifungal peptaibiotics.</title>
        <authorList>
            <person name="Quandt C.A."/>
            <person name="Bushley K.E."/>
            <person name="Spatafora J.W."/>
        </authorList>
    </citation>
    <scope>NUCLEOTIDE SEQUENCE [LARGE SCALE GENOMIC DNA]</scope>
    <source>
        <strain evidence="10 11">CBS 100239</strain>
    </source>
</reference>
<keyword evidence="11" id="KW-1185">Reference proteome</keyword>
<evidence type="ECO:0000256" key="4">
    <source>
        <dbReference type="ARBA" id="ARBA00022989"/>
    </source>
</evidence>
<evidence type="ECO:0000259" key="9">
    <source>
        <dbReference type="Pfam" id="PF01699"/>
    </source>
</evidence>
<keyword evidence="3 8" id="KW-0812">Transmembrane</keyword>